<keyword evidence="7" id="KW-0791">Threonine biosynthesis</keyword>
<evidence type="ECO:0000256" key="4">
    <source>
        <dbReference type="ARBA" id="ARBA00013028"/>
    </source>
</evidence>
<reference evidence="15" key="1">
    <citation type="journal article" date="2015" name="MBio">
        <title>Genome-resolved metagenomic analysis reveals roles for candidate phyla and other microbial community members in biogeochemical transformations in oil reservoirs.</title>
        <authorList>
            <person name="Hu P."/>
            <person name="Tom L."/>
            <person name="Singh A."/>
            <person name="Thomas B.C."/>
            <person name="Baker B.J."/>
            <person name="Piceno Y.M."/>
            <person name="Andersen G.L."/>
            <person name="Banfield J.F."/>
        </authorList>
    </citation>
    <scope>NUCLEOTIDE SEQUENCE [LARGE SCALE GENOMIC DNA]</scope>
    <source>
        <strain evidence="14">46_47</strain>
        <strain evidence="15">46_70</strain>
    </source>
</reference>
<dbReference type="GO" id="GO:0009088">
    <property type="term" value="P:threonine biosynthetic process"/>
    <property type="evidence" value="ECO:0007669"/>
    <property type="project" value="UniProtKB-UniRule"/>
</dbReference>
<dbReference type="GO" id="GO:0006567">
    <property type="term" value="P:L-threonine catabolic process"/>
    <property type="evidence" value="ECO:0007669"/>
    <property type="project" value="TreeGrafter"/>
</dbReference>
<dbReference type="GO" id="GO:0004795">
    <property type="term" value="F:threonine synthase activity"/>
    <property type="evidence" value="ECO:0007669"/>
    <property type="project" value="UniProtKB-UniRule"/>
</dbReference>
<evidence type="ECO:0000313" key="15">
    <source>
        <dbReference type="EMBL" id="KUK91285.1"/>
    </source>
</evidence>
<dbReference type="Proteomes" id="UP000054260">
    <property type="component" value="Unassembled WGS sequence"/>
</dbReference>
<evidence type="ECO:0000256" key="12">
    <source>
        <dbReference type="PIRSR" id="PIRSR604450-51"/>
    </source>
</evidence>
<keyword evidence="8 12" id="KW-0663">Pyridoxal phosphate</keyword>
<evidence type="ECO:0000313" key="14">
    <source>
        <dbReference type="EMBL" id="KUK67391.1"/>
    </source>
</evidence>
<comment type="similarity">
    <text evidence="3">Belongs to the threonine synthase family.</text>
</comment>
<evidence type="ECO:0000256" key="5">
    <source>
        <dbReference type="ARBA" id="ARBA00018679"/>
    </source>
</evidence>
<feature type="modified residue" description="N6-(pyridoxal phosphate)lysine" evidence="12">
    <location>
        <position position="59"/>
    </location>
</feature>
<organism evidence="15 17">
    <name type="scientific">Mesotoga infera</name>
    <dbReference type="NCBI Taxonomy" id="1236046"/>
    <lineage>
        <taxon>Bacteria</taxon>
        <taxon>Thermotogati</taxon>
        <taxon>Thermotogota</taxon>
        <taxon>Thermotogae</taxon>
        <taxon>Kosmotogales</taxon>
        <taxon>Kosmotogaceae</taxon>
        <taxon>Mesotoga</taxon>
    </lineage>
</organism>
<dbReference type="InterPro" id="IPR000634">
    <property type="entry name" value="Ser/Thr_deHydtase_PyrdxlP-BS"/>
</dbReference>
<dbReference type="EC" id="4.2.3.1" evidence="4 11"/>
<dbReference type="InterPro" id="IPR004450">
    <property type="entry name" value="Thr_synthase-like"/>
</dbReference>
<dbReference type="GO" id="GO:0006565">
    <property type="term" value="P:L-serine catabolic process"/>
    <property type="evidence" value="ECO:0007669"/>
    <property type="project" value="TreeGrafter"/>
</dbReference>
<dbReference type="AlphaFoldDB" id="A0A124G1P9"/>
<evidence type="ECO:0000313" key="16">
    <source>
        <dbReference type="Proteomes" id="UP000054260"/>
    </source>
</evidence>
<dbReference type="GO" id="GO:0003941">
    <property type="term" value="F:L-serine ammonia-lyase activity"/>
    <property type="evidence" value="ECO:0007669"/>
    <property type="project" value="TreeGrafter"/>
</dbReference>
<dbReference type="PANTHER" id="PTHR48078">
    <property type="entry name" value="THREONINE DEHYDRATASE, MITOCHONDRIAL-RELATED"/>
    <property type="match status" value="1"/>
</dbReference>
<evidence type="ECO:0000256" key="6">
    <source>
        <dbReference type="ARBA" id="ARBA00022605"/>
    </source>
</evidence>
<dbReference type="UniPathway" id="UPA00050">
    <property type="reaction ID" value="UER00065"/>
</dbReference>
<reference evidence="16 17" key="2">
    <citation type="journal article" date="2015" name="MBio">
        <title>Genome-Resolved Metagenomic Analysis Reveals Roles for Candidate Phyla and Other Microbial Community Members in Biogeochemical Transformations in Oil Reservoirs.</title>
        <authorList>
            <person name="Hu P."/>
            <person name="Tom L."/>
            <person name="Singh A."/>
            <person name="Thomas B.C."/>
            <person name="Baker B.J."/>
            <person name="Piceno Y.M."/>
            <person name="Andersen G.L."/>
            <person name="Banfield J.F."/>
        </authorList>
    </citation>
    <scope>NUCLEOTIDE SEQUENCE [LARGE SCALE GENOMIC DNA]</scope>
</reference>
<dbReference type="GO" id="GO:0009097">
    <property type="term" value="P:isoleucine biosynthetic process"/>
    <property type="evidence" value="ECO:0007669"/>
    <property type="project" value="TreeGrafter"/>
</dbReference>
<comment type="cofactor">
    <cofactor evidence="1 12">
        <name>pyridoxal 5'-phosphate</name>
        <dbReference type="ChEBI" id="CHEBI:597326"/>
    </cofactor>
</comment>
<evidence type="ECO:0000256" key="9">
    <source>
        <dbReference type="ARBA" id="ARBA00023239"/>
    </source>
</evidence>
<dbReference type="Pfam" id="PF00291">
    <property type="entry name" value="PALP"/>
    <property type="match status" value="1"/>
</dbReference>
<evidence type="ECO:0000256" key="1">
    <source>
        <dbReference type="ARBA" id="ARBA00001933"/>
    </source>
</evidence>
<dbReference type="EMBL" id="LGGH01000102">
    <property type="protein sequence ID" value="KUK67391.1"/>
    <property type="molecule type" value="Genomic_DNA"/>
</dbReference>
<keyword evidence="6" id="KW-0028">Amino-acid biosynthesis</keyword>
<evidence type="ECO:0000256" key="10">
    <source>
        <dbReference type="ARBA" id="ARBA00049144"/>
    </source>
</evidence>
<dbReference type="InterPro" id="IPR001926">
    <property type="entry name" value="TrpB-like_PALP"/>
</dbReference>
<evidence type="ECO:0000256" key="3">
    <source>
        <dbReference type="ARBA" id="ARBA00005517"/>
    </source>
</evidence>
<dbReference type="PATRIC" id="fig|1236046.5.peg.799"/>
<dbReference type="CDD" id="cd01563">
    <property type="entry name" value="Thr-synth_1"/>
    <property type="match status" value="1"/>
</dbReference>
<feature type="domain" description="Tryptophan synthase beta chain-like PALP" evidence="13">
    <location>
        <begin position="26"/>
        <end position="320"/>
    </location>
</feature>
<name>A0A124G1P9_9BACT</name>
<dbReference type="SUPFAM" id="SSF53686">
    <property type="entry name" value="Tryptophan synthase beta subunit-like PLP-dependent enzymes"/>
    <property type="match status" value="1"/>
</dbReference>
<dbReference type="Gene3D" id="3.40.50.1100">
    <property type="match status" value="2"/>
</dbReference>
<evidence type="ECO:0000313" key="17">
    <source>
        <dbReference type="Proteomes" id="UP000055014"/>
    </source>
</evidence>
<proteinExistence type="inferred from homology"/>
<comment type="catalytic activity">
    <reaction evidence="10">
        <text>O-phospho-L-homoserine + H2O = L-threonine + phosphate</text>
        <dbReference type="Rhea" id="RHEA:10840"/>
        <dbReference type="ChEBI" id="CHEBI:15377"/>
        <dbReference type="ChEBI" id="CHEBI:43474"/>
        <dbReference type="ChEBI" id="CHEBI:57590"/>
        <dbReference type="ChEBI" id="CHEBI:57926"/>
        <dbReference type="EC" id="4.2.3.1"/>
    </reaction>
</comment>
<feature type="non-terminal residue" evidence="15">
    <location>
        <position position="1"/>
    </location>
</feature>
<gene>
    <name evidence="14" type="ORF">XD86_0778</name>
    <name evidence="15" type="ORF">XE02_0144</name>
</gene>
<comment type="pathway">
    <text evidence="2">Amino-acid biosynthesis; L-threonine biosynthesis; L-threonine from L-aspartate: step 5/5.</text>
</comment>
<dbReference type="PROSITE" id="PS00165">
    <property type="entry name" value="DEHYDRATASE_SER_THR"/>
    <property type="match status" value="1"/>
</dbReference>
<dbReference type="GO" id="GO:0030170">
    <property type="term" value="F:pyridoxal phosphate binding"/>
    <property type="evidence" value="ECO:0007669"/>
    <property type="project" value="InterPro"/>
</dbReference>
<evidence type="ECO:0000256" key="2">
    <source>
        <dbReference type="ARBA" id="ARBA00004979"/>
    </source>
</evidence>
<keyword evidence="9" id="KW-0456">Lyase</keyword>
<dbReference type="EMBL" id="LGGW01000005">
    <property type="protein sequence ID" value="KUK91285.1"/>
    <property type="molecule type" value="Genomic_DNA"/>
</dbReference>
<dbReference type="GO" id="GO:0004794">
    <property type="term" value="F:threonine deaminase activity"/>
    <property type="evidence" value="ECO:0007669"/>
    <property type="project" value="TreeGrafter"/>
</dbReference>
<accession>A0A124G1P9</accession>
<evidence type="ECO:0000256" key="7">
    <source>
        <dbReference type="ARBA" id="ARBA00022697"/>
    </source>
</evidence>
<dbReference type="Proteomes" id="UP000055014">
    <property type="component" value="Unassembled WGS sequence"/>
</dbReference>
<sequence>KEIEKRPPNMWRYREALPIEFDRSIISMSEGFTPLIEEEICGRKVLIKQDHLFPTGSYKDRGASVLISYAREHSVESVVEDSSGNAGCSISAYSARAGISCEIFVPERTSAGKLDQIRAYGARLRLIRGSREDTARSILKVASERFYASHTYNPVFLHGTKTFSFEICEQLGWKSPDAIVLPVGNGTLLLGAAIGFYEMKSAGIIDSIPKIVAVQSENCSPLLQAFCMRLKQPVPVEAKPTVAEGIAIERPVRGSQILRAVRESGGLFLGVSEMEIKEARSEMSRRGHFLEPTAAATIAGLKKYIAFSDPSEWIVSVFTGHGLKTGLGQH</sequence>
<evidence type="ECO:0000256" key="8">
    <source>
        <dbReference type="ARBA" id="ARBA00022898"/>
    </source>
</evidence>
<dbReference type="InterPro" id="IPR036052">
    <property type="entry name" value="TrpB-like_PALP_sf"/>
</dbReference>
<evidence type="ECO:0000256" key="11">
    <source>
        <dbReference type="NCBIfam" id="TIGR00260"/>
    </source>
</evidence>
<evidence type="ECO:0000259" key="13">
    <source>
        <dbReference type="Pfam" id="PF00291"/>
    </source>
</evidence>
<dbReference type="PANTHER" id="PTHR48078:SF6">
    <property type="entry name" value="L-THREONINE DEHYDRATASE CATABOLIC TDCB"/>
    <property type="match status" value="1"/>
</dbReference>
<dbReference type="InterPro" id="IPR050147">
    <property type="entry name" value="Ser/Thr_Dehydratase"/>
</dbReference>
<comment type="caution">
    <text evidence="15">The sequence shown here is derived from an EMBL/GenBank/DDBJ whole genome shotgun (WGS) entry which is preliminary data.</text>
</comment>
<dbReference type="NCBIfam" id="TIGR00260">
    <property type="entry name" value="thrC"/>
    <property type="match status" value="1"/>
</dbReference>
<protein>
    <recommendedName>
        <fullName evidence="5 11">Threonine synthase</fullName>
        <ecNumber evidence="4 11">4.2.3.1</ecNumber>
    </recommendedName>
</protein>